<name>A0ABP9LCM8_9RHOB</name>
<dbReference type="InterPro" id="IPR036291">
    <property type="entry name" value="NAD(P)-bd_dom_sf"/>
</dbReference>
<dbReference type="NCBIfam" id="TIGR01179">
    <property type="entry name" value="galE"/>
    <property type="match status" value="1"/>
</dbReference>
<reference evidence="13" key="1">
    <citation type="journal article" date="2019" name="Int. J. Syst. Evol. Microbiol.">
        <title>The Global Catalogue of Microorganisms (GCM) 10K type strain sequencing project: providing services to taxonomists for standard genome sequencing and annotation.</title>
        <authorList>
            <consortium name="The Broad Institute Genomics Platform"/>
            <consortium name="The Broad Institute Genome Sequencing Center for Infectious Disease"/>
            <person name="Wu L."/>
            <person name="Ma J."/>
        </authorList>
    </citation>
    <scope>NUCLEOTIDE SEQUENCE [LARGE SCALE GENOMIC DNA]</scope>
    <source>
        <strain evidence="13">JCM 18015</strain>
    </source>
</reference>
<protein>
    <recommendedName>
        <fullName evidence="6 10">UDP-glucose 4-epimerase</fullName>
        <ecNumber evidence="5 10">5.1.3.2</ecNumber>
    </recommendedName>
</protein>
<evidence type="ECO:0000256" key="3">
    <source>
        <dbReference type="ARBA" id="ARBA00004947"/>
    </source>
</evidence>
<evidence type="ECO:0000256" key="1">
    <source>
        <dbReference type="ARBA" id="ARBA00000083"/>
    </source>
</evidence>
<keyword evidence="8" id="KW-0299">Galactose metabolism</keyword>
<comment type="similarity">
    <text evidence="4 10">Belongs to the NAD(P)-dependent epimerase/dehydratase family.</text>
</comment>
<dbReference type="EMBL" id="BAABHW010000003">
    <property type="protein sequence ID" value="GAA5075589.1"/>
    <property type="molecule type" value="Genomic_DNA"/>
</dbReference>
<evidence type="ECO:0000313" key="12">
    <source>
        <dbReference type="EMBL" id="GAA5075589.1"/>
    </source>
</evidence>
<dbReference type="Proteomes" id="UP001499910">
    <property type="component" value="Unassembled WGS sequence"/>
</dbReference>
<dbReference type="InterPro" id="IPR001509">
    <property type="entry name" value="Epimerase_deHydtase"/>
</dbReference>
<dbReference type="Gene3D" id="3.90.25.10">
    <property type="entry name" value="UDP-galactose 4-epimerase, domain 1"/>
    <property type="match status" value="1"/>
</dbReference>
<dbReference type="PANTHER" id="PTHR43725:SF47">
    <property type="entry name" value="UDP-GLUCOSE 4-EPIMERASE"/>
    <property type="match status" value="1"/>
</dbReference>
<dbReference type="Gene3D" id="3.40.50.720">
    <property type="entry name" value="NAD(P)-binding Rossmann-like Domain"/>
    <property type="match status" value="1"/>
</dbReference>
<dbReference type="InterPro" id="IPR005886">
    <property type="entry name" value="UDP_G4E"/>
</dbReference>
<comment type="cofactor">
    <cofactor evidence="2 10">
        <name>NAD(+)</name>
        <dbReference type="ChEBI" id="CHEBI:57540"/>
    </cofactor>
</comment>
<evidence type="ECO:0000256" key="6">
    <source>
        <dbReference type="ARBA" id="ARBA00018569"/>
    </source>
</evidence>
<dbReference type="RefSeq" id="WP_310796399.1">
    <property type="nucleotide sequence ID" value="NZ_JANXIR010000003.1"/>
</dbReference>
<organism evidence="12 13">
    <name type="scientific">[Roseibacterium] beibuensis</name>
    <dbReference type="NCBI Taxonomy" id="1193142"/>
    <lineage>
        <taxon>Bacteria</taxon>
        <taxon>Pseudomonadati</taxon>
        <taxon>Pseudomonadota</taxon>
        <taxon>Alphaproteobacteria</taxon>
        <taxon>Rhodobacterales</taxon>
        <taxon>Roseobacteraceae</taxon>
        <taxon>Roseicyclus</taxon>
    </lineage>
</organism>
<keyword evidence="10" id="KW-0119">Carbohydrate metabolism</keyword>
<evidence type="ECO:0000256" key="5">
    <source>
        <dbReference type="ARBA" id="ARBA00013189"/>
    </source>
</evidence>
<feature type="domain" description="NAD-dependent epimerase/dehydratase" evidence="11">
    <location>
        <begin position="15"/>
        <end position="273"/>
    </location>
</feature>
<evidence type="ECO:0000256" key="9">
    <source>
        <dbReference type="ARBA" id="ARBA00023235"/>
    </source>
</evidence>
<dbReference type="CDD" id="cd05247">
    <property type="entry name" value="UDP_G4E_1_SDR_e"/>
    <property type="match status" value="1"/>
</dbReference>
<keyword evidence="9 10" id="KW-0413">Isomerase</keyword>
<evidence type="ECO:0000259" key="11">
    <source>
        <dbReference type="Pfam" id="PF01370"/>
    </source>
</evidence>
<comment type="subunit">
    <text evidence="10">Homodimer.</text>
</comment>
<evidence type="ECO:0000313" key="13">
    <source>
        <dbReference type="Proteomes" id="UP001499910"/>
    </source>
</evidence>
<dbReference type="EC" id="5.1.3.2" evidence="5 10"/>
<comment type="pathway">
    <text evidence="3 10">Carbohydrate metabolism; galactose metabolism.</text>
</comment>
<evidence type="ECO:0000256" key="4">
    <source>
        <dbReference type="ARBA" id="ARBA00007637"/>
    </source>
</evidence>
<comment type="caution">
    <text evidence="12">The sequence shown here is derived from an EMBL/GenBank/DDBJ whole genome shotgun (WGS) entry which is preliminary data.</text>
</comment>
<keyword evidence="7 10" id="KW-0520">NAD</keyword>
<keyword evidence="13" id="KW-1185">Reference proteome</keyword>
<evidence type="ECO:0000256" key="8">
    <source>
        <dbReference type="ARBA" id="ARBA00023144"/>
    </source>
</evidence>
<sequence>MHLKFTVISMAARRILLTGGAGYIGSHTYLALHDAGYRVTILDSFANARRSVINRLEMITGAPVHFIEADVRDSVALGNLFNETNFDAVVHFAALKAVGESVARPLDYFDVNVGGLTSLLRSMDSAGCRRLVFSSSATVYGVPDVTPTPESAEFRAMNPYGQTKITSEQVLDWVSASDPRWAIGILRYFNPAGAHASAMIGEDPRDIPNNLMPYIARVATGALEKVSVFGDDYETPDGTGVRDYIHVEDLARGHLLSLKKLFETDTGHTVNLGTGRGYSVLEVIDAYKRASNKDLPYEIVGRRAGDVPIYVAEASKAAEILGFETEKGMDEMCASSWAWINSPHSGDDA</sequence>
<dbReference type="Pfam" id="PF01370">
    <property type="entry name" value="Epimerase"/>
    <property type="match status" value="1"/>
</dbReference>
<dbReference type="PANTHER" id="PTHR43725">
    <property type="entry name" value="UDP-GLUCOSE 4-EPIMERASE"/>
    <property type="match status" value="1"/>
</dbReference>
<comment type="catalytic activity">
    <reaction evidence="1 10">
        <text>UDP-alpha-D-glucose = UDP-alpha-D-galactose</text>
        <dbReference type="Rhea" id="RHEA:22168"/>
        <dbReference type="ChEBI" id="CHEBI:58885"/>
        <dbReference type="ChEBI" id="CHEBI:66914"/>
        <dbReference type="EC" id="5.1.3.2"/>
    </reaction>
</comment>
<accession>A0ABP9LCM8</accession>
<evidence type="ECO:0000256" key="10">
    <source>
        <dbReference type="RuleBase" id="RU366046"/>
    </source>
</evidence>
<proteinExistence type="inferred from homology"/>
<gene>
    <name evidence="12" type="primary">galE</name>
    <name evidence="12" type="ORF">GCM10023209_23710</name>
</gene>
<evidence type="ECO:0000256" key="2">
    <source>
        <dbReference type="ARBA" id="ARBA00001911"/>
    </source>
</evidence>
<dbReference type="SUPFAM" id="SSF51735">
    <property type="entry name" value="NAD(P)-binding Rossmann-fold domains"/>
    <property type="match status" value="1"/>
</dbReference>
<evidence type="ECO:0000256" key="7">
    <source>
        <dbReference type="ARBA" id="ARBA00023027"/>
    </source>
</evidence>